<reference evidence="1" key="1">
    <citation type="submission" date="2018-05" db="EMBL/GenBank/DDBJ databases">
        <authorList>
            <person name="Lanie J.A."/>
            <person name="Ng W.-L."/>
            <person name="Kazmierczak K.M."/>
            <person name="Andrzejewski T.M."/>
            <person name="Davidsen T.M."/>
            <person name="Wayne K.J."/>
            <person name="Tettelin H."/>
            <person name="Glass J.I."/>
            <person name="Rusch D."/>
            <person name="Podicherti R."/>
            <person name="Tsui H.-C.T."/>
            <person name="Winkler M.E."/>
        </authorList>
    </citation>
    <scope>NUCLEOTIDE SEQUENCE</scope>
</reference>
<protein>
    <submittedName>
        <fullName evidence="1">Uncharacterized protein</fullName>
    </submittedName>
</protein>
<proteinExistence type="predicted"/>
<sequence>MGKSYKVLIQINGKFASIKHARELTNYLNHNLEDPDNVIIKSKVNEDYNFNISIEGKEIFAKRRFWNKYPSYLSILNKIRAILKDDQVYAAMKASYELQNKLY</sequence>
<organism evidence="1">
    <name type="scientific">marine metagenome</name>
    <dbReference type="NCBI Taxonomy" id="408172"/>
    <lineage>
        <taxon>unclassified sequences</taxon>
        <taxon>metagenomes</taxon>
        <taxon>ecological metagenomes</taxon>
    </lineage>
</organism>
<gene>
    <name evidence="1" type="ORF">METZ01_LOCUS111392</name>
</gene>
<dbReference type="EMBL" id="UINC01013569">
    <property type="protein sequence ID" value="SVA58538.1"/>
    <property type="molecule type" value="Genomic_DNA"/>
</dbReference>
<evidence type="ECO:0000313" key="1">
    <source>
        <dbReference type="EMBL" id="SVA58538.1"/>
    </source>
</evidence>
<accession>A0A381X1W1</accession>
<name>A0A381X1W1_9ZZZZ</name>
<dbReference type="AlphaFoldDB" id="A0A381X1W1"/>